<dbReference type="PANTHER" id="PTHR46309">
    <property type="entry name" value="PHD FINGER PROTEIN 12"/>
    <property type="match status" value="1"/>
</dbReference>
<dbReference type="RefSeq" id="XP_022136889.1">
    <property type="nucleotide sequence ID" value="XM_022281197.1"/>
</dbReference>
<dbReference type="InterPro" id="IPR042163">
    <property type="entry name" value="PHF12"/>
</dbReference>
<dbReference type="SUPFAM" id="SSF55729">
    <property type="entry name" value="Acyl-CoA N-acyltransferases (Nat)"/>
    <property type="match status" value="1"/>
</dbReference>
<dbReference type="GO" id="GO:0006357">
    <property type="term" value="P:regulation of transcription by RNA polymerase II"/>
    <property type="evidence" value="ECO:0007669"/>
    <property type="project" value="TreeGrafter"/>
</dbReference>
<dbReference type="SMART" id="SM00249">
    <property type="entry name" value="PHD"/>
    <property type="match status" value="2"/>
</dbReference>
<dbReference type="InterPro" id="IPR019786">
    <property type="entry name" value="Zinc_finger_PHD-type_CS"/>
</dbReference>
<dbReference type="GO" id="GO:0008270">
    <property type="term" value="F:zinc ion binding"/>
    <property type="evidence" value="ECO:0007669"/>
    <property type="project" value="UniProtKB-KW"/>
</dbReference>
<evidence type="ECO:0000259" key="8">
    <source>
        <dbReference type="PROSITE" id="PS50016"/>
    </source>
</evidence>
<dbReference type="GO" id="GO:0003714">
    <property type="term" value="F:transcription corepressor activity"/>
    <property type="evidence" value="ECO:0007669"/>
    <property type="project" value="InterPro"/>
</dbReference>
<dbReference type="PROSITE" id="PS01359">
    <property type="entry name" value="ZF_PHD_1"/>
    <property type="match status" value="1"/>
</dbReference>
<dbReference type="GO" id="GO:0005634">
    <property type="term" value="C:nucleus"/>
    <property type="evidence" value="ECO:0007669"/>
    <property type="project" value="UniProtKB-SubCell"/>
</dbReference>
<feature type="compositionally biased region" description="Acidic residues" evidence="7">
    <location>
        <begin position="13"/>
        <end position="24"/>
    </location>
</feature>
<keyword evidence="10" id="KW-1185">Reference proteome</keyword>
<gene>
    <name evidence="11" type="primary">LOC111008466</name>
</gene>
<evidence type="ECO:0000256" key="7">
    <source>
        <dbReference type="SAM" id="MobiDB-lite"/>
    </source>
</evidence>
<dbReference type="GO" id="GO:0016747">
    <property type="term" value="F:acyltransferase activity, transferring groups other than amino-acyl groups"/>
    <property type="evidence" value="ECO:0007669"/>
    <property type="project" value="InterPro"/>
</dbReference>
<dbReference type="InterPro" id="IPR016181">
    <property type="entry name" value="Acyl_CoA_acyltransferase"/>
</dbReference>
<dbReference type="InterPro" id="IPR054292">
    <property type="entry name" value="DUF7028"/>
</dbReference>
<dbReference type="Pfam" id="PF00628">
    <property type="entry name" value="PHD"/>
    <property type="match status" value="1"/>
</dbReference>
<dbReference type="InterPro" id="IPR011011">
    <property type="entry name" value="Znf_FYVE_PHD"/>
</dbReference>
<evidence type="ECO:0000256" key="2">
    <source>
        <dbReference type="ARBA" id="ARBA00022723"/>
    </source>
</evidence>
<evidence type="ECO:0000256" key="4">
    <source>
        <dbReference type="ARBA" id="ARBA00022833"/>
    </source>
</evidence>
<comment type="subcellular location">
    <subcellularLocation>
        <location evidence="1">Nucleus</location>
    </subcellularLocation>
</comment>
<dbReference type="AlphaFoldDB" id="A0A6J1C5L2"/>
<dbReference type="GeneID" id="111008466"/>
<feature type="domain" description="PHD-type" evidence="8">
    <location>
        <begin position="312"/>
        <end position="357"/>
    </location>
</feature>
<keyword evidence="2" id="KW-0479">Metal-binding</keyword>
<proteinExistence type="predicted"/>
<accession>A0A6J1C5L2</accession>
<keyword evidence="3 6" id="KW-0863">Zinc-finger</keyword>
<dbReference type="InterPro" id="IPR019787">
    <property type="entry name" value="Znf_PHD-finger"/>
</dbReference>
<dbReference type="KEGG" id="mcha:111008466"/>
<feature type="region of interest" description="Disordered" evidence="7">
    <location>
        <begin position="284"/>
        <end position="306"/>
    </location>
</feature>
<dbReference type="InterPro" id="IPR013083">
    <property type="entry name" value="Znf_RING/FYVE/PHD"/>
</dbReference>
<evidence type="ECO:0000256" key="3">
    <source>
        <dbReference type="ARBA" id="ARBA00022771"/>
    </source>
</evidence>
<dbReference type="InterPro" id="IPR032308">
    <property type="entry name" value="TDBD"/>
</dbReference>
<sequence length="668" mass="74715">MAADSCLEKSEETSDDDDDNDADYFPEGYDRSNSRMFTVKFAPQAVVDWYTIALDKSGIKKSTVKNDALGHLLATGWEIYYIQKTKDKRELRYRSPSGKVYISLRTACKAYIDQGAATATATAVPGSSRVKKDSRRRVWKGKQITSDSKKQIHESSDRVKLPVPPVSNLGKRKTSPRTPEAAAETSFSRRRNSRAGLSCLIDQGIVSPGDKVCYKLSGKDPLGWGRITNEGIIRCDCCSNLFRISSFEAHTGSTKRRPAANIFLENGRSLLECLNQLTIIPQIKSPHEKPNNNNKISPPPSSSDKFVPDQNDSVCSVCYFGGELILCDHCPAAFHGSCLGFKAIPLGEWFCPSCCCKICGQGTYDSTGPSPSSSSNHQIDSNFVKCVQCEQKVHVGCVNSIRGLEEDDPNNPNIDRENWFCTQKCENIHTGLQNLLWKEIKIPMGEEGEEDRYLTWTLMKHSTELAAEGTHRKKLNLSLAVMHESFRPVKDPMTKNDLIEDVVYSRRSELKRLNFGGFYTVALEGKNSKVMTVATVRVYGEEVAEVPLVATRLKHRRHGMCRALMKELEQQLMKLGVKKLTLPAVPEALGTWTGAFGFSRMAESDRSELVKYTLLSFQHTVMCQKLLTKRSSDEEDIQWWGLGARKRLKQTAVEDEISDGWNSISDSL</sequence>
<evidence type="ECO:0000256" key="5">
    <source>
        <dbReference type="ARBA" id="ARBA00023242"/>
    </source>
</evidence>
<feature type="domain" description="N-acetyltransferase" evidence="9">
    <location>
        <begin position="481"/>
        <end position="627"/>
    </location>
</feature>
<evidence type="ECO:0000313" key="10">
    <source>
        <dbReference type="Proteomes" id="UP000504603"/>
    </source>
</evidence>
<dbReference type="CDD" id="cd04301">
    <property type="entry name" value="NAT_SF"/>
    <property type="match status" value="1"/>
</dbReference>
<dbReference type="InterPro" id="IPR056511">
    <property type="entry name" value="IDM1_C"/>
</dbReference>
<keyword evidence="5" id="KW-0539">Nucleus</keyword>
<evidence type="ECO:0000313" key="11">
    <source>
        <dbReference type="RefSeq" id="XP_022136889.1"/>
    </source>
</evidence>
<feature type="region of interest" description="Disordered" evidence="7">
    <location>
        <begin position="1"/>
        <end position="25"/>
    </location>
</feature>
<feature type="compositionally biased region" description="Basic and acidic residues" evidence="7">
    <location>
        <begin position="147"/>
        <end position="160"/>
    </location>
</feature>
<feature type="region of interest" description="Disordered" evidence="7">
    <location>
        <begin position="125"/>
        <end position="188"/>
    </location>
</feature>
<protein>
    <submittedName>
        <fullName evidence="11">Increased DNA methylation 1-like</fullName>
    </submittedName>
</protein>
<dbReference type="PANTHER" id="PTHR46309:SF12">
    <property type="entry name" value="GB|AAC80581.1"/>
    <property type="match status" value="1"/>
</dbReference>
<evidence type="ECO:0000256" key="1">
    <source>
        <dbReference type="ARBA" id="ARBA00004123"/>
    </source>
</evidence>
<feature type="compositionally biased region" description="Basic and acidic residues" evidence="7">
    <location>
        <begin position="1"/>
        <end position="12"/>
    </location>
</feature>
<dbReference type="PROSITE" id="PS50016">
    <property type="entry name" value="ZF_PHD_2"/>
    <property type="match status" value="1"/>
</dbReference>
<keyword evidence="4" id="KW-0862">Zinc</keyword>
<dbReference type="OrthoDB" id="1903104at2759"/>
<dbReference type="Proteomes" id="UP000504603">
    <property type="component" value="Unplaced"/>
</dbReference>
<dbReference type="SUPFAM" id="SSF57903">
    <property type="entry name" value="FYVE/PHD zinc finger"/>
    <property type="match status" value="1"/>
</dbReference>
<dbReference type="Pfam" id="PF22970">
    <property type="entry name" value="DUF7028"/>
    <property type="match status" value="1"/>
</dbReference>
<dbReference type="InterPro" id="IPR001965">
    <property type="entry name" value="Znf_PHD"/>
</dbReference>
<evidence type="ECO:0000256" key="6">
    <source>
        <dbReference type="PROSITE-ProRule" id="PRU00146"/>
    </source>
</evidence>
<dbReference type="Gene3D" id="3.40.630.30">
    <property type="match status" value="1"/>
</dbReference>
<dbReference type="PROSITE" id="PS51186">
    <property type="entry name" value="GNAT"/>
    <property type="match status" value="1"/>
</dbReference>
<name>A0A6J1C5L2_MOMCH</name>
<reference evidence="11" key="1">
    <citation type="submission" date="2025-08" db="UniProtKB">
        <authorList>
            <consortium name="RefSeq"/>
        </authorList>
    </citation>
    <scope>IDENTIFICATION</scope>
    <source>
        <strain evidence="11">OHB3-1</strain>
    </source>
</reference>
<dbReference type="Pfam" id="PF23209">
    <property type="entry name" value="IDM1_C"/>
    <property type="match status" value="1"/>
</dbReference>
<dbReference type="Pfam" id="PF16135">
    <property type="entry name" value="TDBD"/>
    <property type="match status" value="1"/>
</dbReference>
<dbReference type="InterPro" id="IPR000182">
    <property type="entry name" value="GNAT_dom"/>
</dbReference>
<organism evidence="10 11">
    <name type="scientific">Momordica charantia</name>
    <name type="common">Bitter gourd</name>
    <name type="synonym">Balsam pear</name>
    <dbReference type="NCBI Taxonomy" id="3673"/>
    <lineage>
        <taxon>Eukaryota</taxon>
        <taxon>Viridiplantae</taxon>
        <taxon>Streptophyta</taxon>
        <taxon>Embryophyta</taxon>
        <taxon>Tracheophyta</taxon>
        <taxon>Spermatophyta</taxon>
        <taxon>Magnoliopsida</taxon>
        <taxon>eudicotyledons</taxon>
        <taxon>Gunneridae</taxon>
        <taxon>Pentapetalae</taxon>
        <taxon>rosids</taxon>
        <taxon>fabids</taxon>
        <taxon>Cucurbitales</taxon>
        <taxon>Cucurbitaceae</taxon>
        <taxon>Momordiceae</taxon>
        <taxon>Momordica</taxon>
    </lineage>
</organism>
<dbReference type="Gene3D" id="3.30.40.10">
    <property type="entry name" value="Zinc/RING finger domain, C3HC4 (zinc finger)"/>
    <property type="match status" value="2"/>
</dbReference>
<evidence type="ECO:0000259" key="9">
    <source>
        <dbReference type="PROSITE" id="PS51186"/>
    </source>
</evidence>